<evidence type="ECO:0000256" key="1">
    <source>
        <dbReference type="SAM" id="SignalP"/>
    </source>
</evidence>
<gene>
    <name evidence="2" type="ORF">SAMN04488109_3220</name>
</gene>
<feature type="signal peptide" evidence="1">
    <location>
        <begin position="1"/>
        <end position="19"/>
    </location>
</feature>
<evidence type="ECO:0000313" key="3">
    <source>
        <dbReference type="Proteomes" id="UP000184212"/>
    </source>
</evidence>
<reference evidence="2 3" key="1">
    <citation type="submission" date="2016-11" db="EMBL/GenBank/DDBJ databases">
        <authorList>
            <person name="Jaros S."/>
            <person name="Januszkiewicz K."/>
            <person name="Wedrychowicz H."/>
        </authorList>
    </citation>
    <scope>NUCLEOTIDE SEQUENCE [LARGE SCALE GENOMIC DNA]</scope>
    <source>
        <strain evidence="2 3">DSM 24574</strain>
    </source>
</reference>
<proteinExistence type="predicted"/>
<organism evidence="2 3">
    <name type="scientific">Chryseolinea serpens</name>
    <dbReference type="NCBI Taxonomy" id="947013"/>
    <lineage>
        <taxon>Bacteria</taxon>
        <taxon>Pseudomonadati</taxon>
        <taxon>Bacteroidota</taxon>
        <taxon>Cytophagia</taxon>
        <taxon>Cytophagales</taxon>
        <taxon>Fulvivirgaceae</taxon>
        <taxon>Chryseolinea</taxon>
    </lineage>
</organism>
<protein>
    <recommendedName>
        <fullName evidence="4">Outer membrane protein beta-barrel domain-containing protein</fullName>
    </recommendedName>
</protein>
<dbReference type="RefSeq" id="WP_073135936.1">
    <property type="nucleotide sequence ID" value="NZ_FQWQ01000002.1"/>
</dbReference>
<name>A0A1M5R768_9BACT</name>
<dbReference type="Proteomes" id="UP000184212">
    <property type="component" value="Unassembled WGS sequence"/>
</dbReference>
<sequence length="206" mass="23600">MRGGCLLSFFSFGIASVFAQGAPAADPPVWEFNAHANFYFIPDDFFVLPLFQADKKKLHLEARYNYEDRQTFSAWAGYNFKGGNALEYTITPMLGAVVGRSDGMAPGLEVTLNFKRFTLYTEGEVYLDFQSSENHYLYSWSDFTYSPTDWLWFGISAQRIRVYETALDLQRGLMIGAGVKNWEFTTYLYNIGFEDPFVLLSISKKF</sequence>
<accession>A0A1M5R768</accession>
<evidence type="ECO:0000313" key="2">
    <source>
        <dbReference type="EMBL" id="SHH21910.1"/>
    </source>
</evidence>
<dbReference type="STRING" id="947013.SAMN04488109_3220"/>
<dbReference type="AlphaFoldDB" id="A0A1M5R768"/>
<evidence type="ECO:0008006" key="4">
    <source>
        <dbReference type="Google" id="ProtNLM"/>
    </source>
</evidence>
<dbReference type="OrthoDB" id="120520at2"/>
<dbReference type="EMBL" id="FQWQ01000002">
    <property type="protein sequence ID" value="SHH21910.1"/>
    <property type="molecule type" value="Genomic_DNA"/>
</dbReference>
<keyword evidence="3" id="KW-1185">Reference proteome</keyword>
<keyword evidence="1" id="KW-0732">Signal</keyword>
<feature type="chain" id="PRO_5013336582" description="Outer membrane protein beta-barrel domain-containing protein" evidence="1">
    <location>
        <begin position="20"/>
        <end position="206"/>
    </location>
</feature>